<gene>
    <name evidence="13" type="ORF">OKIOD_LOCUS14776</name>
</gene>
<dbReference type="Gene3D" id="1.20.5.4770">
    <property type="match status" value="1"/>
</dbReference>
<dbReference type="InterPro" id="IPR003123">
    <property type="entry name" value="VPS9"/>
</dbReference>
<evidence type="ECO:0000256" key="1">
    <source>
        <dbReference type="ARBA" id="ARBA00022574"/>
    </source>
</evidence>
<keyword evidence="1 9" id="KW-0853">WD repeat</keyword>
<dbReference type="InterPro" id="IPR055442">
    <property type="entry name" value="Beta-prop_EML-like_2nd"/>
</dbReference>
<dbReference type="InterPro" id="IPR051510">
    <property type="entry name" value="SKI8"/>
</dbReference>
<evidence type="ECO:0000256" key="5">
    <source>
        <dbReference type="ARBA" id="ARBA00022833"/>
    </source>
</evidence>
<feature type="repeat" description="WD" evidence="9">
    <location>
        <begin position="229"/>
        <end position="269"/>
    </location>
</feature>
<evidence type="ECO:0000256" key="8">
    <source>
        <dbReference type="ARBA" id="ARBA00041552"/>
    </source>
</evidence>
<dbReference type="PANTHER" id="PTHR44090">
    <property type="entry name" value="WD REPEAT-CONTAINING PROTEIN 61"/>
    <property type="match status" value="1"/>
</dbReference>
<dbReference type="SUPFAM" id="SSF57716">
    <property type="entry name" value="Glucocorticoid receptor-like (DNA-binding domain)"/>
    <property type="match status" value="1"/>
</dbReference>
<evidence type="ECO:0000313" key="14">
    <source>
        <dbReference type="Proteomes" id="UP001158576"/>
    </source>
</evidence>
<dbReference type="PROSITE" id="PS50294">
    <property type="entry name" value="WD_REPEATS_REGION"/>
    <property type="match status" value="2"/>
</dbReference>
<feature type="domain" description="VPS9" evidence="12">
    <location>
        <begin position="471"/>
        <end position="614"/>
    </location>
</feature>
<keyword evidence="2" id="KW-0479">Metal-binding</keyword>
<dbReference type="InterPro" id="IPR019775">
    <property type="entry name" value="WD40_repeat_CS"/>
</dbReference>
<keyword evidence="5" id="KW-0862">Zinc</keyword>
<dbReference type="InterPro" id="IPR015943">
    <property type="entry name" value="WD40/YVTN_repeat-like_dom_sf"/>
</dbReference>
<evidence type="ECO:0000256" key="4">
    <source>
        <dbReference type="ARBA" id="ARBA00022771"/>
    </source>
</evidence>
<evidence type="ECO:0000256" key="10">
    <source>
        <dbReference type="SAM" id="MobiDB-lite"/>
    </source>
</evidence>
<dbReference type="InterPro" id="IPR002653">
    <property type="entry name" value="Znf_A20"/>
</dbReference>
<feature type="region of interest" description="Disordered" evidence="10">
    <location>
        <begin position="703"/>
        <end position="722"/>
    </location>
</feature>
<name>A0ABN7T7S6_OIKDI</name>
<keyword evidence="3" id="KW-0677">Repeat</keyword>
<dbReference type="PROSITE" id="PS00678">
    <property type="entry name" value="WD_REPEATS_1"/>
    <property type="match status" value="2"/>
</dbReference>
<dbReference type="InterPro" id="IPR001680">
    <property type="entry name" value="WD40_rpt"/>
</dbReference>
<keyword evidence="14" id="KW-1185">Reference proteome</keyword>
<dbReference type="PROSITE" id="PS51036">
    <property type="entry name" value="ZF_A20"/>
    <property type="match status" value="1"/>
</dbReference>
<sequence length="722" mass="79633">MPAQYAILHKEESAHEEGIWCVAWATDPESGGFERIVTGGADGVVKSWKWENNMVIQEHAMTGHNLGIVGITANGKKAASVGMDATIRLWDLESAQELSIIEGTPSSMWSICFSPDGTKIATGATGADVKIYDSETCEEIQTVSAGGKCPFVLSLAYSPDGTLLAIGGMDGIITIFSTENYDTFNVIEGHAMPIRSIAFSSDSQFMMSASDDGHIKVYDASHKNLVGTLSGHSGWVLSVAFGPDNTAVSCSADKTVKVWNVGTRQCLHTFHDHTDMVWCAKYASDGQTVATVGDDCILHNKCGFYGNESWEGYCSLCFKKAKKQQEEQRTKLDSPESPNSKSSWFDFSEISLFGEKKKTRLSLTSAFSSGSGSSRSRSPEAEATGPKADLVSRQLLTLVDKQSVEFVAKTKKKNFAPEEFGEVITSFYDALADAIRTKEDDDETVATCMDRAEGNITSEIYHKLFAQEEDEALDIDLQRKIRALHWVGPAMVGAKLDRGLPEVRLLIDDAVTNFLQTNSTELPREKLEHLSAACDCIMKSLSISTGSSPSADDLLPALIFLLLHTNPPLFKSNLALIRRLSQPENLRSGKLAYHYCSICSAVGFIERGISETELNLTKRQFDQFQKSEARPPAALMDFDFTTMRKSDRIVDIFDVDEDEVTSPALERLRLLKLKNEEFFNKAKKMKEELTSFSMHVQREVTDISEKYSLSPDPSEQSEKNPP</sequence>
<dbReference type="SUPFAM" id="SSF109993">
    <property type="entry name" value="VPS9 domain"/>
    <property type="match status" value="1"/>
</dbReference>
<dbReference type="EMBL" id="OU015567">
    <property type="protein sequence ID" value="CAG5111736.1"/>
    <property type="molecule type" value="Genomic_DNA"/>
</dbReference>
<dbReference type="InterPro" id="IPR037191">
    <property type="entry name" value="VPS9_dom_sf"/>
</dbReference>
<evidence type="ECO:0000256" key="9">
    <source>
        <dbReference type="PROSITE-ProRule" id="PRU00221"/>
    </source>
</evidence>
<evidence type="ECO:0000259" key="11">
    <source>
        <dbReference type="PROSITE" id="PS51036"/>
    </source>
</evidence>
<dbReference type="Proteomes" id="UP001158576">
    <property type="component" value="Chromosome 2"/>
</dbReference>
<evidence type="ECO:0000256" key="7">
    <source>
        <dbReference type="ARBA" id="ARBA00039561"/>
    </source>
</evidence>
<organism evidence="13 14">
    <name type="scientific">Oikopleura dioica</name>
    <name type="common">Tunicate</name>
    <dbReference type="NCBI Taxonomy" id="34765"/>
    <lineage>
        <taxon>Eukaryota</taxon>
        <taxon>Metazoa</taxon>
        <taxon>Chordata</taxon>
        <taxon>Tunicata</taxon>
        <taxon>Appendicularia</taxon>
        <taxon>Copelata</taxon>
        <taxon>Oikopleuridae</taxon>
        <taxon>Oikopleura</taxon>
    </lineage>
</organism>
<dbReference type="CDD" id="cd00200">
    <property type="entry name" value="WD40"/>
    <property type="match status" value="1"/>
</dbReference>
<dbReference type="SMART" id="SM00167">
    <property type="entry name" value="VPS9"/>
    <property type="match status" value="1"/>
</dbReference>
<evidence type="ECO:0000313" key="13">
    <source>
        <dbReference type="EMBL" id="CAG5111736.1"/>
    </source>
</evidence>
<reference evidence="13 14" key="1">
    <citation type="submission" date="2021-04" db="EMBL/GenBank/DDBJ databases">
        <authorList>
            <person name="Bliznina A."/>
        </authorList>
    </citation>
    <scope>NUCLEOTIDE SEQUENCE [LARGE SCALE GENOMIC DNA]</scope>
</reference>
<dbReference type="Pfam" id="PF01754">
    <property type="entry name" value="zf-A20"/>
    <property type="match status" value="1"/>
</dbReference>
<feature type="repeat" description="WD" evidence="9">
    <location>
        <begin position="12"/>
        <end position="58"/>
    </location>
</feature>
<evidence type="ECO:0000256" key="2">
    <source>
        <dbReference type="ARBA" id="ARBA00022723"/>
    </source>
</evidence>
<evidence type="ECO:0000256" key="3">
    <source>
        <dbReference type="ARBA" id="ARBA00022737"/>
    </source>
</evidence>
<accession>A0ABN7T7S6</accession>
<dbReference type="InterPro" id="IPR036322">
    <property type="entry name" value="WD40_repeat_dom_sf"/>
</dbReference>
<feature type="repeat" description="WD" evidence="9">
    <location>
        <begin position="101"/>
        <end position="142"/>
    </location>
</feature>
<dbReference type="PROSITE" id="PS51205">
    <property type="entry name" value="VPS9"/>
    <property type="match status" value="1"/>
</dbReference>
<dbReference type="Gene3D" id="1.10.246.120">
    <property type="match status" value="1"/>
</dbReference>
<protein>
    <recommendedName>
        <fullName evidence="7">Superkiller complex protein 8</fullName>
    </recommendedName>
    <alternativeName>
        <fullName evidence="8">WD repeat-containing protein 61</fullName>
    </alternativeName>
</protein>
<keyword evidence="4" id="KW-0863">Zinc-finger</keyword>
<feature type="domain" description="A20-type" evidence="11">
    <location>
        <begin position="290"/>
        <end position="326"/>
    </location>
</feature>
<proteinExistence type="inferred from homology"/>
<dbReference type="Pfam" id="PF23414">
    <property type="entry name" value="Beta-prop_EML_2"/>
    <property type="match status" value="1"/>
</dbReference>
<dbReference type="Pfam" id="PF02204">
    <property type="entry name" value="VPS9"/>
    <property type="match status" value="1"/>
</dbReference>
<dbReference type="PANTHER" id="PTHR44090:SF1">
    <property type="entry name" value="SUPERKILLER COMPLEX PROTEIN 8"/>
    <property type="match status" value="1"/>
</dbReference>
<comment type="similarity">
    <text evidence="6">Belongs to the SKI8 family.</text>
</comment>
<dbReference type="Gene3D" id="1.20.1050.80">
    <property type="entry name" value="VPS9 domain"/>
    <property type="match status" value="1"/>
</dbReference>
<feature type="region of interest" description="Disordered" evidence="10">
    <location>
        <begin position="365"/>
        <end position="386"/>
    </location>
</feature>
<dbReference type="SUPFAM" id="SSF50978">
    <property type="entry name" value="WD40 repeat-like"/>
    <property type="match status" value="1"/>
</dbReference>
<evidence type="ECO:0000256" key="6">
    <source>
        <dbReference type="ARBA" id="ARBA00038243"/>
    </source>
</evidence>
<dbReference type="PROSITE" id="PS50082">
    <property type="entry name" value="WD_REPEATS_2"/>
    <property type="match status" value="5"/>
</dbReference>
<dbReference type="Gene3D" id="2.130.10.10">
    <property type="entry name" value="YVTN repeat-like/Quinoprotein amine dehydrogenase"/>
    <property type="match status" value="1"/>
</dbReference>
<dbReference type="Pfam" id="PF00400">
    <property type="entry name" value="WD40"/>
    <property type="match status" value="3"/>
</dbReference>
<feature type="repeat" description="WD" evidence="9">
    <location>
        <begin position="61"/>
        <end position="100"/>
    </location>
</feature>
<dbReference type="SMART" id="SM00320">
    <property type="entry name" value="WD40"/>
    <property type="match status" value="7"/>
</dbReference>
<feature type="repeat" description="WD" evidence="9">
    <location>
        <begin position="187"/>
        <end position="228"/>
    </location>
</feature>
<evidence type="ECO:0000259" key="12">
    <source>
        <dbReference type="PROSITE" id="PS51205"/>
    </source>
</evidence>